<gene>
    <name evidence="3" type="ORF">GSPATT00032838001</name>
</gene>
<protein>
    <recommendedName>
        <fullName evidence="2">FERM domain-containing protein</fullName>
    </recommendedName>
</protein>
<dbReference type="HOGENOM" id="CLU_243935_0_0_1"/>
<dbReference type="OMA" id="AYRIRQF"/>
<dbReference type="GO" id="GO:0005829">
    <property type="term" value="C:cytosol"/>
    <property type="evidence" value="ECO:0000318"/>
    <property type="project" value="GO_Central"/>
</dbReference>
<dbReference type="SMART" id="SM00242">
    <property type="entry name" value="MYSc"/>
    <property type="match status" value="1"/>
</dbReference>
<dbReference type="PANTHER" id="PTHR14445:SF36">
    <property type="entry name" value="FI03272P-RELATED"/>
    <property type="match status" value="1"/>
</dbReference>
<reference evidence="3 4" key="1">
    <citation type="journal article" date="2006" name="Nature">
        <title>Global trends of whole-genome duplications revealed by the ciliate Paramecium tetraurelia.</title>
        <authorList>
            <consortium name="Genoscope"/>
            <person name="Aury J.-M."/>
            <person name="Jaillon O."/>
            <person name="Duret L."/>
            <person name="Noel B."/>
            <person name="Jubin C."/>
            <person name="Porcel B.M."/>
            <person name="Segurens B."/>
            <person name="Daubin V."/>
            <person name="Anthouard V."/>
            <person name="Aiach N."/>
            <person name="Arnaiz O."/>
            <person name="Billaut A."/>
            <person name="Beisson J."/>
            <person name="Blanc I."/>
            <person name="Bouhouche K."/>
            <person name="Camara F."/>
            <person name="Duharcourt S."/>
            <person name="Guigo R."/>
            <person name="Gogendeau D."/>
            <person name="Katinka M."/>
            <person name="Keller A.-M."/>
            <person name="Kissmehl R."/>
            <person name="Klotz C."/>
            <person name="Koll F."/>
            <person name="Le Moue A."/>
            <person name="Lepere C."/>
            <person name="Malinsky S."/>
            <person name="Nowacki M."/>
            <person name="Nowak J.K."/>
            <person name="Plattner H."/>
            <person name="Poulain J."/>
            <person name="Ruiz F."/>
            <person name="Serrano V."/>
            <person name="Zagulski M."/>
            <person name="Dessen P."/>
            <person name="Betermier M."/>
            <person name="Weissenbach J."/>
            <person name="Scarpelli C."/>
            <person name="Schachter V."/>
            <person name="Sperling L."/>
            <person name="Meyer E."/>
            <person name="Cohen J."/>
            <person name="Wincker P."/>
        </authorList>
    </citation>
    <scope>NUCLEOTIDE SEQUENCE [LARGE SCALE GENOMIC DNA]</scope>
    <source>
        <strain evidence="3 4">Stock d4-2</strain>
    </source>
</reference>
<organism evidence="3 4">
    <name type="scientific">Paramecium tetraurelia</name>
    <dbReference type="NCBI Taxonomy" id="5888"/>
    <lineage>
        <taxon>Eukaryota</taxon>
        <taxon>Sar</taxon>
        <taxon>Alveolata</taxon>
        <taxon>Ciliophora</taxon>
        <taxon>Intramacronucleata</taxon>
        <taxon>Oligohymenophorea</taxon>
        <taxon>Peniculida</taxon>
        <taxon>Parameciidae</taxon>
        <taxon>Paramecium</taxon>
    </lineage>
</organism>
<dbReference type="InterPro" id="IPR000299">
    <property type="entry name" value="FERM_domain"/>
</dbReference>
<accession>A0BWR9</accession>
<dbReference type="EMBL" id="CT868022">
    <property type="protein sequence ID" value="CAK62986.1"/>
    <property type="molecule type" value="Genomic_DNA"/>
</dbReference>
<proteinExistence type="predicted"/>
<dbReference type="RefSeq" id="XP_001430384.1">
    <property type="nucleotide sequence ID" value="XM_001430347.1"/>
</dbReference>
<name>A0BWR9_PARTE</name>
<evidence type="ECO:0000313" key="4">
    <source>
        <dbReference type="Proteomes" id="UP000000600"/>
    </source>
</evidence>
<dbReference type="InterPro" id="IPR001609">
    <property type="entry name" value="Myosin_head_motor_dom-like"/>
</dbReference>
<feature type="domain" description="FERM" evidence="2">
    <location>
        <begin position="1572"/>
        <end position="1755"/>
    </location>
</feature>
<dbReference type="OrthoDB" id="301472at2759"/>
<dbReference type="PANTHER" id="PTHR14445">
    <property type="entry name" value="GRB10 INTERACTING GYF PROTEIN"/>
    <property type="match status" value="1"/>
</dbReference>
<dbReference type="PROSITE" id="PS50057">
    <property type="entry name" value="FERM_3"/>
    <property type="match status" value="1"/>
</dbReference>
<dbReference type="GeneID" id="5016168"/>
<dbReference type="GO" id="GO:0005524">
    <property type="term" value="F:ATP binding"/>
    <property type="evidence" value="ECO:0007669"/>
    <property type="project" value="InterPro"/>
</dbReference>
<dbReference type="STRING" id="5888.A0BWR9"/>
<keyword evidence="4" id="KW-1185">Reference proteome</keyword>
<dbReference type="Gene3D" id="1.20.5.4820">
    <property type="match status" value="1"/>
</dbReference>
<dbReference type="Proteomes" id="UP000000600">
    <property type="component" value="Unassembled WGS sequence"/>
</dbReference>
<dbReference type="InterPro" id="IPR027417">
    <property type="entry name" value="P-loop_NTPase"/>
</dbReference>
<dbReference type="InterPro" id="IPR051640">
    <property type="entry name" value="GRB10-interact_GYF"/>
</dbReference>
<dbReference type="SUPFAM" id="SSF52540">
    <property type="entry name" value="P-loop containing nucleoside triphosphate hydrolases"/>
    <property type="match status" value="1"/>
</dbReference>
<dbReference type="GO" id="GO:0016459">
    <property type="term" value="C:myosin complex"/>
    <property type="evidence" value="ECO:0007669"/>
    <property type="project" value="InterPro"/>
</dbReference>
<dbReference type="GO" id="GO:0003774">
    <property type="term" value="F:cytoskeletal motor activity"/>
    <property type="evidence" value="ECO:0007669"/>
    <property type="project" value="InterPro"/>
</dbReference>
<feature type="coiled-coil region" evidence="1">
    <location>
        <begin position="1091"/>
        <end position="1118"/>
    </location>
</feature>
<evidence type="ECO:0000313" key="3">
    <source>
        <dbReference type="EMBL" id="CAK62986.1"/>
    </source>
</evidence>
<dbReference type="InParanoid" id="A0BWR9"/>
<dbReference type="KEGG" id="ptm:GSPATT00032838001"/>
<evidence type="ECO:0000256" key="1">
    <source>
        <dbReference type="SAM" id="Coils"/>
    </source>
</evidence>
<evidence type="ECO:0000259" key="2">
    <source>
        <dbReference type="PROSITE" id="PS50057"/>
    </source>
</evidence>
<keyword evidence="1" id="KW-0175">Coiled coil</keyword>
<sequence length="1755" mass="209138">MINKFSSKTSQELLNLSFTADIYQIQINNYRFNNKSQSTQHHMLFKFKGINQLQNPINDGYFFSNGIQYFDKVCKFIIIYIDYLIYLQNKMYTNTAWMLDGAFCWVSIDEEYSRGHIQKLLNQRSVARVNLADNKTIDVPVNQILRASNSKAIDLTELPHISEPEVLFKIKNTIYLDRQILLQSVNTSLADFVQYKKYIDERLIVSSIPPHIFSTLFYAYQNLDIGKNSQIIVTGNKGYGKTSIINDMMNFLNKDTIMYYNLIKSFITDNNGHTQGVINYRFIYKQRRLIGLLFQSYYVNLAEYQNASFFTQKWEELQNAEILKLIQTEKIENAKQFQNMFEKIILIINGLVQLNDNIQMISILEYPGRSDQLSEYIQEKIEQIYIQSVFKNCQNQLIQDQLHELNKQISFEDNLSVLEELETKVQIPSNISKLNNIMTKDTQMLFIRVIQNKQDLVQFRIFDSIKFFKNSYPYRLTFNDFYQRYHHLDVFNKKISLQKHINSNQDMKALVTEICKRLTQSKGLVFGQSQVYFKKEAIENLNKLLCNYNLKLSVFAKIIQRAYRIRQFRKVILACVKKIAKTKSIEQQVISESELAQIENEIRKQSQSQVREEKEEEIIIEVSDDESYMLLEKTQQEEYKKLKKEHIKKKQHSLINGQIYEEVSDVAYSLLTQEQQIQRKDNINKKKIEQQLKELEVISNEASDPESFQLLTQEQKFQYLIMKKQNQTQVAYRLLDQNQQLKIKQQRRLNKIKDFKQKYYDQLEPFLSDLEAFKQLTIGQQNEYKKKKLQNQKNVALSLLSEQQQQNRRQYLVQQRPRQIQKKRFLMEDPLSDQEAFLLLEPIQKEKYKQEKLKFKPLLLLQSKARFGVDVEVSDPESFKLLDNNKDTYIRYKEKLRLCKDISDIEAYLSIDDVNQYLQLKKEGQSGIAKQMANPKKYEELYQLRLQAQQRLDELGLVRYDLLDSIAFNLLNEKQWNQRRQQLNDYYQRKKSMNDIGNFCYDLDSLAYKALTIEKKNERKQKEKMQILLKNIINPILFENHLHPNSSVAFRLLQNKDAVYGRVSLAYILLKDKTVRDQQLKELQVYDWEDVNSLQQKQQLLQEKINVYEQEKENLKKEEFSDYEAYKLLDEDQLLDYQANAYSFLDDEQKQVHRRIIKAKLISNQIHSDLDSFEMLSDDSKEKYKQMKMGDVSDYCAFEMLEEKMEYWKQKQRKRELLEQIETQGFKIYFGATPQVMIKCEYEKFVKQKLAIQQKIKDEEMSFLKQLQQEQIEQQKKSEIKKTFIIQRLIQNPKSQPYIIYENCQLNKRILDIRSAPDKNLGFFLDKEFMARMEKHKFYDYCQQVLNHEGKQVQKIMKCQSENLKHPLTKLQNETTALNVFRSITKFAHMKRSRQSAKQHLEKILCALIGNDAQIELPPAPKSLLKAKTIDIDALKKSIQLETAGRRFSNQEDYECNQENREEILLQIFKQIEGNKKEHLHHLLRLCIVITHCISYYHPIPYIQYLVDKIENPENKLFKDPEIYKYCKQLIKNLALNTNEQVFKNEIKIPLCPRKYLPKADEIQLMFECKQSIVKLFIHSDTPIWVEVDHHFSVKSVIRSACNYVGQQNNWNHFGLIVVHSKFDNIYNTTWLDESANFFDILNKLEFQEEINNNVYKLNKRFEIYLTIKEFFQFNKQDQDILDLVFYQMVFDVKRNKIQLKAEDLLILSELEMYIRYGDNINNQKYNLQDKNMAKLEYLKILRLADSNSIPDIII</sequence>